<dbReference type="EMBL" id="LWQS01000032">
    <property type="protein sequence ID" value="OAN48336.1"/>
    <property type="molecule type" value="Genomic_DNA"/>
</dbReference>
<evidence type="ECO:0000313" key="4">
    <source>
        <dbReference type="EMBL" id="OAN48336.1"/>
    </source>
</evidence>
<evidence type="ECO:0000259" key="3">
    <source>
        <dbReference type="Pfam" id="PF17782"/>
    </source>
</evidence>
<dbReference type="InterPro" id="IPR041614">
    <property type="entry name" value="DprA_WH"/>
</dbReference>
<feature type="domain" description="DprA winged helix" evidence="3">
    <location>
        <begin position="297"/>
        <end position="352"/>
    </location>
</feature>
<dbReference type="PANTHER" id="PTHR43022:SF1">
    <property type="entry name" value="PROTEIN SMF"/>
    <property type="match status" value="1"/>
</dbReference>
<comment type="similarity">
    <text evidence="1">Belongs to the DprA/Smf family.</text>
</comment>
<dbReference type="NCBIfam" id="TIGR00732">
    <property type="entry name" value="dprA"/>
    <property type="match status" value="1"/>
</dbReference>
<dbReference type="OrthoDB" id="9785707at2"/>
<feature type="domain" description="Smf/DprA SLOG" evidence="2">
    <location>
        <begin position="81"/>
        <end position="287"/>
    </location>
</feature>
<evidence type="ECO:0000313" key="5">
    <source>
        <dbReference type="Proteomes" id="UP000078287"/>
    </source>
</evidence>
<dbReference type="Pfam" id="PF02481">
    <property type="entry name" value="DNA_processg_A"/>
    <property type="match status" value="1"/>
</dbReference>
<dbReference type="SUPFAM" id="SSF102405">
    <property type="entry name" value="MCP/YpsA-like"/>
    <property type="match status" value="1"/>
</dbReference>
<dbReference type="AlphaFoldDB" id="A0A178MI41"/>
<dbReference type="Gene3D" id="1.10.10.10">
    <property type="entry name" value="Winged helix-like DNA-binding domain superfamily/Winged helix DNA-binding domain"/>
    <property type="match status" value="1"/>
</dbReference>
<dbReference type="InterPro" id="IPR057666">
    <property type="entry name" value="DrpA_SLOG"/>
</dbReference>
<dbReference type="STRING" id="1707952.A6A03_08080"/>
<dbReference type="GO" id="GO:0009294">
    <property type="term" value="P:DNA-mediated transformation"/>
    <property type="evidence" value="ECO:0007669"/>
    <property type="project" value="InterPro"/>
</dbReference>
<comment type="caution">
    <text evidence="4">The sequence shown here is derived from an EMBL/GenBank/DDBJ whole genome shotgun (WGS) entry which is preliminary data.</text>
</comment>
<dbReference type="Proteomes" id="UP000078287">
    <property type="component" value="Unassembled WGS sequence"/>
</dbReference>
<dbReference type="InterPro" id="IPR036388">
    <property type="entry name" value="WH-like_DNA-bd_sf"/>
</dbReference>
<evidence type="ECO:0000256" key="1">
    <source>
        <dbReference type="ARBA" id="ARBA00006525"/>
    </source>
</evidence>
<protein>
    <submittedName>
        <fullName evidence="4">DNA processing protein DprA</fullName>
    </submittedName>
</protein>
<organism evidence="4 5">
    <name type="scientific">Chloroflexus islandicus</name>
    <dbReference type="NCBI Taxonomy" id="1707952"/>
    <lineage>
        <taxon>Bacteria</taxon>
        <taxon>Bacillati</taxon>
        <taxon>Chloroflexota</taxon>
        <taxon>Chloroflexia</taxon>
        <taxon>Chloroflexales</taxon>
        <taxon>Chloroflexineae</taxon>
        <taxon>Chloroflexaceae</taxon>
        <taxon>Chloroflexus</taxon>
    </lineage>
</organism>
<accession>A0A178MI41</accession>
<dbReference type="PANTHER" id="PTHR43022">
    <property type="entry name" value="PROTEIN SMF"/>
    <property type="match status" value="1"/>
</dbReference>
<keyword evidence="5" id="KW-1185">Reference proteome</keyword>
<dbReference type="RefSeq" id="WP_066783021.1">
    <property type="nucleotide sequence ID" value="NZ_LWQS01000032.1"/>
</dbReference>
<sequence length="361" mass="37967">MHDITRYYLGFNLVPGIGPLRLARLIEQCGSVAAAWHADEPDMIAAGLDARSMAGLRAARQTIDLDAELARLRAAGVMPVAITDPIYPPLLRMIPAPPPLLYVRGTLTPADQRAVAIVGTRQPSTYGREVTRRLARDLAAAGITIVSGLALGIDTIAHTAALEAGGRTIAVLACGVDRVYPERNRVLAERITTAGALISDYPLGTPPAPLNFPPRNRIIAGLSLATLVVEAGEQSGALITVQFALDQGRDVMAVPGSIFNPLSAGPHRLIREGAALVTDASDVLAALGLDGPHRPDESPLELALTAEEEAIYRAVEAEPQHIDAIGRAAGLPAAATAAALALLELKGIVRQVAPFYYSRGR</sequence>
<dbReference type="Pfam" id="PF17782">
    <property type="entry name" value="WHD_DprA"/>
    <property type="match status" value="1"/>
</dbReference>
<dbReference type="InterPro" id="IPR003488">
    <property type="entry name" value="DprA"/>
</dbReference>
<evidence type="ECO:0000259" key="2">
    <source>
        <dbReference type="Pfam" id="PF02481"/>
    </source>
</evidence>
<gene>
    <name evidence="4" type="ORF">A6A03_08080</name>
</gene>
<dbReference type="Gene3D" id="3.40.50.450">
    <property type="match status" value="1"/>
</dbReference>
<proteinExistence type="inferred from homology"/>
<name>A0A178MI41_9CHLR</name>
<reference evidence="4 5" key="1">
    <citation type="submission" date="2016-04" db="EMBL/GenBank/DDBJ databases">
        <title>Chloroflexus islandicus sp. nov., a thermophilic filamentous anoxygenic phototrophic bacterium from geyser Strokkur (Iceland).</title>
        <authorList>
            <person name="Gaisin V.A."/>
            <person name="Kalashnikov A.M."/>
            <person name="Sukhacheva M.V."/>
            <person name="Grouzdev D.S."/>
            <person name="Ivanov T.M."/>
            <person name="Kuznetsov B."/>
            <person name="Gorlenko V.M."/>
        </authorList>
    </citation>
    <scope>NUCLEOTIDE SEQUENCE [LARGE SCALE GENOMIC DNA]</scope>
    <source>
        <strain evidence="5">isl-2</strain>
    </source>
</reference>